<dbReference type="RefSeq" id="WP_252953285.1">
    <property type="nucleotide sequence ID" value="NZ_JAFIRR010000064.1"/>
</dbReference>
<evidence type="ECO:0000256" key="3">
    <source>
        <dbReference type="ARBA" id="ARBA00022448"/>
    </source>
</evidence>
<keyword evidence="13" id="KW-0732">Signal</keyword>
<keyword evidence="3 10" id="KW-0813">Transport</keyword>
<evidence type="ECO:0000256" key="10">
    <source>
        <dbReference type="PROSITE-ProRule" id="PRU01360"/>
    </source>
</evidence>
<keyword evidence="7 10" id="KW-0472">Membrane</keyword>
<evidence type="ECO:0000256" key="4">
    <source>
        <dbReference type="ARBA" id="ARBA00022452"/>
    </source>
</evidence>
<dbReference type="PROSITE" id="PS52016">
    <property type="entry name" value="TONB_DEPENDENT_REC_3"/>
    <property type="match status" value="1"/>
</dbReference>
<dbReference type="InterPro" id="IPR036942">
    <property type="entry name" value="Beta-barrel_TonB_sf"/>
</dbReference>
<keyword evidence="8 16" id="KW-0675">Receptor</keyword>
<dbReference type="Pfam" id="PF00593">
    <property type="entry name" value="TonB_dep_Rec_b-barrel"/>
    <property type="match status" value="1"/>
</dbReference>
<feature type="signal peptide" evidence="13">
    <location>
        <begin position="1"/>
        <end position="30"/>
    </location>
</feature>
<evidence type="ECO:0000256" key="2">
    <source>
        <dbReference type="ARBA" id="ARBA00009810"/>
    </source>
</evidence>
<evidence type="ECO:0000256" key="12">
    <source>
        <dbReference type="SAM" id="MobiDB-lite"/>
    </source>
</evidence>
<evidence type="ECO:0000259" key="14">
    <source>
        <dbReference type="Pfam" id="PF00593"/>
    </source>
</evidence>
<protein>
    <submittedName>
        <fullName evidence="16">TonB-dependent siderophore receptor</fullName>
    </submittedName>
</protein>
<dbReference type="Gene3D" id="2.40.170.20">
    <property type="entry name" value="TonB-dependent receptor, beta-barrel domain"/>
    <property type="match status" value="1"/>
</dbReference>
<evidence type="ECO:0000313" key="17">
    <source>
        <dbReference type="Proteomes" id="UP001523392"/>
    </source>
</evidence>
<comment type="caution">
    <text evidence="16">The sequence shown here is derived from an EMBL/GenBank/DDBJ whole genome shotgun (WGS) entry which is preliminary data.</text>
</comment>
<evidence type="ECO:0000259" key="15">
    <source>
        <dbReference type="Pfam" id="PF07715"/>
    </source>
</evidence>
<dbReference type="InterPro" id="IPR039426">
    <property type="entry name" value="TonB-dep_rcpt-like"/>
</dbReference>
<dbReference type="InterPro" id="IPR037066">
    <property type="entry name" value="Plug_dom_sf"/>
</dbReference>
<evidence type="ECO:0000256" key="13">
    <source>
        <dbReference type="SAM" id="SignalP"/>
    </source>
</evidence>
<dbReference type="InterPro" id="IPR012910">
    <property type="entry name" value="Plug_dom"/>
</dbReference>
<keyword evidence="5 10" id="KW-0812">Transmembrane</keyword>
<dbReference type="Pfam" id="PF07715">
    <property type="entry name" value="Plug"/>
    <property type="match status" value="1"/>
</dbReference>
<feature type="domain" description="TonB-dependent receptor-like beta-barrel" evidence="14">
    <location>
        <begin position="246"/>
        <end position="719"/>
    </location>
</feature>
<sequence length="749" mass="81553">MTRRTELLGSASQAALALGLALAVQGTAQAQTPAAPAPEAPALRLPQLEIEGQEPANVLRRGTGNPRMPGTIQETPQTMNVVPREILEQQNVTTLDQALRNVPGITASIGEGNGGVNGDQFRIRGFTSQNDVYVDGLRDFGTYTRDAFNYDSVTVLKGPSATTFGQNTVGGVINVITRTPQLGSFYAGSFSIGMSSLYRGTIDINQQVNETTAVRLNAMAHYNRTVDRDNVDSGRWAIAPSIAFGLGTNTTLSVEYMHFQDNRTPDYGVPVVTPPGSSIGRPVTEFGVPRQNWYGTDLNRDDVVVDRVTARLKHEATDWLTLYNDTRFSYITRDFGATAPSCPTTTPTLCTQTLFGPNPRAALATASGPGPFHQETWGLQNVTTAVARFTTGPFRHEATLGLDAWIQNDERTGFAFSSTRSPVSLFNPSHSAAGIGIVPGTGAANRETQQRHLGFFLTERFWLTPQLSVIGGVRVSNYDITYKTYGTDGTAAAAFTKLSSNNTFADPRASLVWEPTPNQTYYFSYATSSSPPGSFITTQPATFTGTSPLEPERITSYEIGAKIGVLNNRLGLYGALYRIEKGNALMTDPATGDVTQSGDQQRNQGVELGVTGLITNDWMINANYTYMDSETTRSQTAGVTGRRVQFVPRHAASLWTTYEFLRDTPYQFTLGGGITWRSQVFINPANTAEVPSNFTLDALLSHNFGDRKQWRASLNAYNLTNELNYDNLFANRVNPSAGRTFIASLSFVY</sequence>
<dbReference type="EMBL" id="JAFIRR010000064">
    <property type="protein sequence ID" value="MCO6416665.1"/>
    <property type="molecule type" value="Genomic_DNA"/>
</dbReference>
<evidence type="ECO:0000256" key="11">
    <source>
        <dbReference type="RuleBase" id="RU003357"/>
    </source>
</evidence>
<reference evidence="16 17" key="1">
    <citation type="submission" date="2021-12" db="EMBL/GenBank/DDBJ databases">
        <title>Siccirubricoccus leaddurans sp. nov., a high concentration Zn2+ tolerance bacterium.</title>
        <authorList>
            <person name="Cao Y."/>
        </authorList>
    </citation>
    <scope>NUCLEOTIDE SEQUENCE [LARGE SCALE GENOMIC DNA]</scope>
    <source>
        <strain evidence="16 17">KC 17139</strain>
    </source>
</reference>
<gene>
    <name evidence="16" type="ORF">JYK14_10900</name>
</gene>
<feature type="chain" id="PRO_5046978894" evidence="13">
    <location>
        <begin position="31"/>
        <end position="749"/>
    </location>
</feature>
<dbReference type="Proteomes" id="UP001523392">
    <property type="component" value="Unassembled WGS sequence"/>
</dbReference>
<organism evidence="16 17">
    <name type="scientific">Siccirubricoccus soli</name>
    <dbReference type="NCBI Taxonomy" id="2899147"/>
    <lineage>
        <taxon>Bacteria</taxon>
        <taxon>Pseudomonadati</taxon>
        <taxon>Pseudomonadota</taxon>
        <taxon>Alphaproteobacteria</taxon>
        <taxon>Acetobacterales</taxon>
        <taxon>Roseomonadaceae</taxon>
        <taxon>Siccirubricoccus</taxon>
    </lineage>
</organism>
<evidence type="ECO:0000256" key="8">
    <source>
        <dbReference type="ARBA" id="ARBA00023170"/>
    </source>
</evidence>
<keyword evidence="9 10" id="KW-0998">Cell outer membrane</keyword>
<name>A0ABT1D5V2_9PROT</name>
<dbReference type="PANTHER" id="PTHR32552">
    <property type="entry name" value="FERRICHROME IRON RECEPTOR-RELATED"/>
    <property type="match status" value="1"/>
</dbReference>
<evidence type="ECO:0000256" key="1">
    <source>
        <dbReference type="ARBA" id="ARBA00004571"/>
    </source>
</evidence>
<dbReference type="InterPro" id="IPR010105">
    <property type="entry name" value="TonB_sidphr_rcpt"/>
</dbReference>
<comment type="subcellular location">
    <subcellularLocation>
        <location evidence="1 10">Cell outer membrane</location>
        <topology evidence="1 10">Multi-pass membrane protein</topology>
    </subcellularLocation>
</comment>
<comment type="similarity">
    <text evidence="2 10 11">Belongs to the TonB-dependent receptor family.</text>
</comment>
<dbReference type="Gene3D" id="2.170.130.10">
    <property type="entry name" value="TonB-dependent receptor, plug domain"/>
    <property type="match status" value="1"/>
</dbReference>
<dbReference type="CDD" id="cd01347">
    <property type="entry name" value="ligand_gated_channel"/>
    <property type="match status" value="1"/>
</dbReference>
<dbReference type="PANTHER" id="PTHR32552:SF83">
    <property type="entry name" value="BLR3904 PROTEIN"/>
    <property type="match status" value="1"/>
</dbReference>
<proteinExistence type="inferred from homology"/>
<evidence type="ECO:0000256" key="7">
    <source>
        <dbReference type="ARBA" id="ARBA00023136"/>
    </source>
</evidence>
<evidence type="ECO:0000256" key="9">
    <source>
        <dbReference type="ARBA" id="ARBA00023237"/>
    </source>
</evidence>
<dbReference type="InterPro" id="IPR000531">
    <property type="entry name" value="Beta-barrel_TonB"/>
</dbReference>
<keyword evidence="4 10" id="KW-1134">Transmembrane beta strand</keyword>
<feature type="region of interest" description="Disordered" evidence="12">
    <location>
        <begin position="49"/>
        <end position="74"/>
    </location>
</feature>
<dbReference type="SUPFAM" id="SSF56935">
    <property type="entry name" value="Porins"/>
    <property type="match status" value="1"/>
</dbReference>
<feature type="domain" description="TonB-dependent receptor plug" evidence="15">
    <location>
        <begin position="72"/>
        <end position="172"/>
    </location>
</feature>
<accession>A0ABT1D5V2</accession>
<evidence type="ECO:0000313" key="16">
    <source>
        <dbReference type="EMBL" id="MCO6416665.1"/>
    </source>
</evidence>
<evidence type="ECO:0000256" key="6">
    <source>
        <dbReference type="ARBA" id="ARBA00023077"/>
    </source>
</evidence>
<dbReference type="NCBIfam" id="TIGR01783">
    <property type="entry name" value="TonB-siderophor"/>
    <property type="match status" value="1"/>
</dbReference>
<keyword evidence="6 11" id="KW-0798">TonB box</keyword>
<evidence type="ECO:0000256" key="5">
    <source>
        <dbReference type="ARBA" id="ARBA00022692"/>
    </source>
</evidence>
<keyword evidence="17" id="KW-1185">Reference proteome</keyword>